<dbReference type="GO" id="GO:0009279">
    <property type="term" value="C:cell outer membrane"/>
    <property type="evidence" value="ECO:0007669"/>
    <property type="project" value="UniProtKB-SubCell"/>
</dbReference>
<proteinExistence type="inferred from homology"/>
<accession>A0A7X5YBL1</accession>
<name>A0A7X5YBL1_9BACT</name>
<dbReference type="SUPFAM" id="SSF48452">
    <property type="entry name" value="TPR-like"/>
    <property type="match status" value="1"/>
</dbReference>
<evidence type="ECO:0000256" key="6">
    <source>
        <dbReference type="SAM" id="SignalP"/>
    </source>
</evidence>
<evidence type="ECO:0000259" key="7">
    <source>
        <dbReference type="Pfam" id="PF07980"/>
    </source>
</evidence>
<keyword evidence="3 6" id="KW-0732">Signal</keyword>
<evidence type="ECO:0000259" key="8">
    <source>
        <dbReference type="Pfam" id="PF14322"/>
    </source>
</evidence>
<dbReference type="EMBL" id="JAATLI010000005">
    <property type="protein sequence ID" value="NJC17871.1"/>
    <property type="molecule type" value="Genomic_DNA"/>
</dbReference>
<protein>
    <submittedName>
        <fullName evidence="10">RagB/SusD family nutrient uptake outer membrane protein</fullName>
    </submittedName>
</protein>
<evidence type="ECO:0000313" key="12">
    <source>
        <dbReference type="Proteomes" id="UP001302374"/>
    </source>
</evidence>
<dbReference type="Gene3D" id="1.25.40.390">
    <property type="match status" value="2"/>
</dbReference>
<comment type="subcellular location">
    <subcellularLocation>
        <location evidence="1">Cell outer membrane</location>
    </subcellularLocation>
</comment>
<dbReference type="Proteomes" id="UP001302374">
    <property type="component" value="Chromosome"/>
</dbReference>
<feature type="domain" description="SusD-like N-terminal" evidence="8">
    <location>
        <begin position="22"/>
        <end position="224"/>
    </location>
</feature>
<gene>
    <name evidence="10" type="ORF">F1644_19645</name>
    <name evidence="9" type="ORF">GGR15_001488</name>
</gene>
<dbReference type="AlphaFoldDB" id="A0A7X5YBL1"/>
<evidence type="ECO:0000256" key="4">
    <source>
        <dbReference type="ARBA" id="ARBA00023136"/>
    </source>
</evidence>
<reference evidence="10 12" key="1">
    <citation type="submission" date="2019-09" db="EMBL/GenBank/DDBJ databases">
        <title>Butyricimonas paravirosa DSM 105722 (=214-4 = JCM 18677 = CCUG 65563).</title>
        <authorList>
            <person name="Le Roy T."/>
            <person name="Cani P.D."/>
        </authorList>
    </citation>
    <scope>NUCLEOTIDE SEQUENCE [LARGE SCALE GENOMIC DNA]</scope>
    <source>
        <strain evidence="10 12">DSM 105722</strain>
    </source>
</reference>
<keyword evidence="5" id="KW-0998">Cell outer membrane</keyword>
<keyword evidence="12" id="KW-1185">Reference proteome</keyword>
<dbReference type="InterPro" id="IPR033985">
    <property type="entry name" value="SusD-like_N"/>
</dbReference>
<evidence type="ECO:0000313" key="10">
    <source>
        <dbReference type="EMBL" id="WOF14330.1"/>
    </source>
</evidence>
<evidence type="ECO:0000256" key="2">
    <source>
        <dbReference type="ARBA" id="ARBA00006275"/>
    </source>
</evidence>
<reference evidence="9 11" key="2">
    <citation type="submission" date="2020-03" db="EMBL/GenBank/DDBJ databases">
        <title>Genomic Encyclopedia of Type Strains, Phase IV (KMG-IV): sequencing the most valuable type-strain genomes for metagenomic binning, comparative biology and taxonomic classification.</title>
        <authorList>
            <person name="Goeker M."/>
        </authorList>
    </citation>
    <scope>NUCLEOTIDE SEQUENCE [LARGE SCALE GENOMIC DNA]</scope>
    <source>
        <strain evidence="9 11">DSM 105722</strain>
    </source>
</reference>
<evidence type="ECO:0000313" key="9">
    <source>
        <dbReference type="EMBL" id="NJC17871.1"/>
    </source>
</evidence>
<feature type="domain" description="RagB/SusD" evidence="7">
    <location>
        <begin position="372"/>
        <end position="479"/>
    </location>
</feature>
<sequence length="519" mass="58941">MKAYKILTVGMFALLVTACNSFLDVVPDNRTELDSPEAIKELLVSAYPKAHYYHMCEVMSDNVAERLVSGTHSRATLNKQMYQWMDGTGTGTDYPVYVWTNYYEAIAAANLALEAVEEEGDTKEYAAIKGEALVCRAFCHFILVNLFAEHYDPDKAEQMLGIPYCVKPETQAIVYYKRDNLKQVYDQIEEDLQTGLPLLQDQTYEVPKYHFTKAAAHAFAARFYQYKGEWDSVIVHSTAALGSNPKSKLRDLRNPDQANGQWGDKDAYAAKYFKVTQPSPFLMISAKSWWARDGQSFSLCYSMKKDEHASLFTEKNVTGSPVTGTYATFFVISTNSAGCARMYKFDELFIRSSIGSSSGQGYTVSTLLSSEEALLNRAEAYVMKNQFDLALEDINLYLAERVRVDKDDPHADFTPYKVNLAKIKAFYDGKEEFPDFEPFYASTISEDQMSMLKCVVDWRRKEFMQEGLRWFDIKRFHLPVVHTFTVSGDPSITLTKDDLRRAVQIPSEAQAFGVEANPR</sequence>
<comment type="similarity">
    <text evidence="2">Belongs to the SusD family.</text>
</comment>
<dbReference type="Proteomes" id="UP000576368">
    <property type="component" value="Unassembled WGS sequence"/>
</dbReference>
<dbReference type="InterPro" id="IPR011990">
    <property type="entry name" value="TPR-like_helical_dom_sf"/>
</dbReference>
<evidence type="ECO:0000256" key="5">
    <source>
        <dbReference type="ARBA" id="ARBA00023237"/>
    </source>
</evidence>
<dbReference type="EMBL" id="CP043839">
    <property type="protein sequence ID" value="WOF14330.1"/>
    <property type="molecule type" value="Genomic_DNA"/>
</dbReference>
<feature type="chain" id="PRO_5030912281" evidence="6">
    <location>
        <begin position="19"/>
        <end position="519"/>
    </location>
</feature>
<dbReference type="GeneID" id="86893558"/>
<dbReference type="InterPro" id="IPR012944">
    <property type="entry name" value="SusD_RagB_dom"/>
</dbReference>
<evidence type="ECO:0000313" key="11">
    <source>
        <dbReference type="Proteomes" id="UP000576368"/>
    </source>
</evidence>
<evidence type="ECO:0000256" key="3">
    <source>
        <dbReference type="ARBA" id="ARBA00022729"/>
    </source>
</evidence>
<evidence type="ECO:0000256" key="1">
    <source>
        <dbReference type="ARBA" id="ARBA00004442"/>
    </source>
</evidence>
<organism evidence="9 11">
    <name type="scientific">Butyricimonas paravirosa</name>
    <dbReference type="NCBI Taxonomy" id="1472417"/>
    <lineage>
        <taxon>Bacteria</taxon>
        <taxon>Pseudomonadati</taxon>
        <taxon>Bacteroidota</taxon>
        <taxon>Bacteroidia</taxon>
        <taxon>Bacteroidales</taxon>
        <taxon>Odoribacteraceae</taxon>
        <taxon>Butyricimonas</taxon>
    </lineage>
</organism>
<dbReference type="Pfam" id="PF07980">
    <property type="entry name" value="SusD_RagB"/>
    <property type="match status" value="1"/>
</dbReference>
<dbReference type="RefSeq" id="WP_118304283.1">
    <property type="nucleotide sequence ID" value="NZ_BMPA01000006.1"/>
</dbReference>
<dbReference type="Pfam" id="PF14322">
    <property type="entry name" value="SusD-like_3"/>
    <property type="match status" value="1"/>
</dbReference>
<keyword evidence="4" id="KW-0472">Membrane</keyword>
<dbReference type="PROSITE" id="PS51257">
    <property type="entry name" value="PROKAR_LIPOPROTEIN"/>
    <property type="match status" value="1"/>
</dbReference>
<feature type="signal peptide" evidence="6">
    <location>
        <begin position="1"/>
        <end position="18"/>
    </location>
</feature>